<dbReference type="Proteomes" id="UP000196708">
    <property type="component" value="Chromosome 1"/>
</dbReference>
<organism evidence="2 3">
    <name type="scientific">Vibrio gazogenes</name>
    <dbReference type="NCBI Taxonomy" id="687"/>
    <lineage>
        <taxon>Bacteria</taxon>
        <taxon>Pseudomonadati</taxon>
        <taxon>Pseudomonadota</taxon>
        <taxon>Gammaproteobacteria</taxon>
        <taxon>Vibrionales</taxon>
        <taxon>Vibrionaceae</taxon>
        <taxon>Vibrio</taxon>
    </lineage>
</organism>
<dbReference type="EMBL" id="CP018835">
    <property type="protein sequence ID" value="ASA55626.1"/>
    <property type="molecule type" value="Genomic_DNA"/>
</dbReference>
<reference evidence="2 3" key="1">
    <citation type="submission" date="2016-12" db="EMBL/GenBank/DDBJ databases">
        <authorList>
            <person name="Song W.-J."/>
            <person name="Kurnit D.M."/>
        </authorList>
    </citation>
    <scope>NUCLEOTIDE SEQUENCE [LARGE SCALE GENOMIC DNA]</scope>
    <source>
        <strain evidence="2 3">ATCC 43942</strain>
    </source>
</reference>
<dbReference type="EMBL" id="CP018835">
    <property type="protein sequence ID" value="ASA55617.1"/>
    <property type="molecule type" value="Genomic_DNA"/>
</dbReference>
<evidence type="ECO:0000313" key="1">
    <source>
        <dbReference type="EMBL" id="ASA55617.1"/>
    </source>
</evidence>
<name>A0A1Z2SEL5_VIBGA</name>
<dbReference type="KEGG" id="vga:BSQ33_07900"/>
<gene>
    <name evidence="1" type="ORF">BSQ33_07850</name>
    <name evidence="2" type="ORF">BSQ33_07900</name>
</gene>
<protein>
    <submittedName>
        <fullName evidence="2">Uncharacterized protein</fullName>
    </submittedName>
</protein>
<accession>A0A1Z2SEL5</accession>
<dbReference type="AlphaFoldDB" id="A0A1Z2SEL5"/>
<evidence type="ECO:0000313" key="2">
    <source>
        <dbReference type="EMBL" id="ASA55626.1"/>
    </source>
</evidence>
<evidence type="ECO:0000313" key="3">
    <source>
        <dbReference type="Proteomes" id="UP000196708"/>
    </source>
</evidence>
<dbReference type="KEGG" id="vga:BSQ33_07850"/>
<proteinExistence type="predicted"/>
<sequence>MLLKRWVRRLCLIVLVLLILKVSFDIWVTPDYKGQDAYVSNSPDGQYKALIVPTTSRTVLILQHLKDQNNLIVTPLPKDWVASLSDDNWTCDKENGCTAY</sequence>